<reference evidence="6" key="2">
    <citation type="submission" date="2021-04" db="EMBL/GenBank/DDBJ databases">
        <authorList>
            <person name="Gilroy R."/>
        </authorList>
    </citation>
    <scope>NUCLEOTIDE SEQUENCE</scope>
    <source>
        <strain evidence="6">CHK183-5548</strain>
    </source>
</reference>
<keyword evidence="4" id="KW-0862">Zinc</keyword>
<dbReference type="SUPFAM" id="SSF51556">
    <property type="entry name" value="Metallo-dependent hydrolases"/>
    <property type="match status" value="1"/>
</dbReference>
<comment type="caution">
    <text evidence="6">The sequence shown here is derived from an EMBL/GenBank/DDBJ whole genome shotgun (WGS) entry which is preliminary data.</text>
</comment>
<evidence type="ECO:0000256" key="4">
    <source>
        <dbReference type="ARBA" id="ARBA00022833"/>
    </source>
</evidence>
<dbReference type="GO" id="GO:0005829">
    <property type="term" value="C:cytosol"/>
    <property type="evidence" value="ECO:0007669"/>
    <property type="project" value="TreeGrafter"/>
</dbReference>
<dbReference type="Proteomes" id="UP000823883">
    <property type="component" value="Unassembled WGS sequence"/>
</dbReference>
<dbReference type="GO" id="GO:0008270">
    <property type="term" value="F:zinc ion binding"/>
    <property type="evidence" value="ECO:0007669"/>
    <property type="project" value="TreeGrafter"/>
</dbReference>
<dbReference type="Gene3D" id="3.20.20.140">
    <property type="entry name" value="Metal-dependent hydrolases"/>
    <property type="match status" value="1"/>
</dbReference>
<dbReference type="GO" id="GO:0008892">
    <property type="term" value="F:guanine deaminase activity"/>
    <property type="evidence" value="ECO:0007669"/>
    <property type="project" value="TreeGrafter"/>
</dbReference>
<dbReference type="InterPro" id="IPR011059">
    <property type="entry name" value="Metal-dep_hydrolase_composite"/>
</dbReference>
<feature type="domain" description="Amidohydrolase-related" evidence="5">
    <location>
        <begin position="59"/>
        <end position="422"/>
    </location>
</feature>
<dbReference type="Pfam" id="PF01979">
    <property type="entry name" value="Amidohydro_1"/>
    <property type="match status" value="1"/>
</dbReference>
<dbReference type="AlphaFoldDB" id="A0A9D2T4D6"/>
<evidence type="ECO:0000256" key="3">
    <source>
        <dbReference type="ARBA" id="ARBA00022801"/>
    </source>
</evidence>
<evidence type="ECO:0000259" key="5">
    <source>
        <dbReference type="Pfam" id="PF01979"/>
    </source>
</evidence>
<dbReference type="PANTHER" id="PTHR11271:SF6">
    <property type="entry name" value="GUANINE DEAMINASE"/>
    <property type="match status" value="1"/>
</dbReference>
<dbReference type="PANTHER" id="PTHR11271">
    <property type="entry name" value="GUANINE DEAMINASE"/>
    <property type="match status" value="1"/>
</dbReference>
<gene>
    <name evidence="6" type="ORF">IAA04_01195</name>
</gene>
<dbReference type="EMBL" id="DWWL01000007">
    <property type="protein sequence ID" value="HJC46648.1"/>
    <property type="molecule type" value="Genomic_DNA"/>
</dbReference>
<dbReference type="SUPFAM" id="SSF51338">
    <property type="entry name" value="Composite domain of metallo-dependent hydrolases"/>
    <property type="match status" value="1"/>
</dbReference>
<dbReference type="GO" id="GO:0046098">
    <property type="term" value="P:guanine metabolic process"/>
    <property type="evidence" value="ECO:0007669"/>
    <property type="project" value="TreeGrafter"/>
</dbReference>
<keyword evidence="3" id="KW-0378">Hydrolase</keyword>
<protein>
    <submittedName>
        <fullName evidence="6">Amidohydrolase family protein</fullName>
    </submittedName>
</protein>
<comment type="cofactor">
    <cofactor evidence="1">
        <name>Zn(2+)</name>
        <dbReference type="ChEBI" id="CHEBI:29105"/>
    </cofactor>
</comment>
<proteinExistence type="predicted"/>
<organism evidence="6 7">
    <name type="scientific">Candidatus Lachnoclostridium pullistercoris</name>
    <dbReference type="NCBI Taxonomy" id="2838632"/>
    <lineage>
        <taxon>Bacteria</taxon>
        <taxon>Bacillati</taxon>
        <taxon>Bacillota</taxon>
        <taxon>Clostridia</taxon>
        <taxon>Lachnospirales</taxon>
        <taxon>Lachnospiraceae</taxon>
    </lineage>
</organism>
<name>A0A9D2T4D6_9FIRM</name>
<dbReference type="InterPro" id="IPR051607">
    <property type="entry name" value="Metallo-dep_hydrolases"/>
</dbReference>
<keyword evidence="2" id="KW-0479">Metal-binding</keyword>
<evidence type="ECO:0000256" key="1">
    <source>
        <dbReference type="ARBA" id="ARBA00001947"/>
    </source>
</evidence>
<sequence>METTRILKGDICYSTDKDTLITVPDGFLVCENGLCAGVFRQLPEIYSRLSVEDYTGRLIVPGLTDLHMHAPQYAFRGFKMDLELLEWLNSSAFPEEARYEDPEYARRAYSIFVNDLRKSVNTRACLFATLHLPATKILMDLLEESGLETFVGKVNMDRNCPDYLCEKDGNASADATIAWLEQTAGHYSHVRPILTPRFIPACSDHLMERLRDIQREWQLPLQSHLSENPEEIAWVQELVPGSRFYGDAYDQFGLFGGDVPTIMAHCVHCPPEEIQLMKEKGVYIAHCPQSNANLTSGAAPVRLFLDQGMSVGLGSDIAGGTVLSIFRAMAEAIQVSKLRARLTGDGLKPLTMEEAFFMGTKGGGSFFGKVGSFEPGYECDAIVLDESPIPHPQKLSLKERLERFLYLSGDDWVLHKYVKGRQLF</sequence>
<evidence type="ECO:0000313" key="7">
    <source>
        <dbReference type="Proteomes" id="UP000823883"/>
    </source>
</evidence>
<evidence type="ECO:0000313" key="6">
    <source>
        <dbReference type="EMBL" id="HJC46648.1"/>
    </source>
</evidence>
<reference evidence="6" key="1">
    <citation type="journal article" date="2021" name="PeerJ">
        <title>Extensive microbial diversity within the chicken gut microbiome revealed by metagenomics and culture.</title>
        <authorList>
            <person name="Gilroy R."/>
            <person name="Ravi A."/>
            <person name="Getino M."/>
            <person name="Pursley I."/>
            <person name="Horton D.L."/>
            <person name="Alikhan N.F."/>
            <person name="Baker D."/>
            <person name="Gharbi K."/>
            <person name="Hall N."/>
            <person name="Watson M."/>
            <person name="Adriaenssens E.M."/>
            <person name="Foster-Nyarko E."/>
            <person name="Jarju S."/>
            <person name="Secka A."/>
            <person name="Antonio M."/>
            <person name="Oren A."/>
            <person name="Chaudhuri R.R."/>
            <person name="La Ragione R."/>
            <person name="Hildebrand F."/>
            <person name="Pallen M.J."/>
        </authorList>
    </citation>
    <scope>NUCLEOTIDE SEQUENCE</scope>
    <source>
        <strain evidence="6">CHK183-5548</strain>
    </source>
</reference>
<accession>A0A9D2T4D6</accession>
<dbReference type="Gene3D" id="2.30.40.10">
    <property type="entry name" value="Urease, subunit C, domain 1"/>
    <property type="match status" value="1"/>
</dbReference>
<dbReference type="InterPro" id="IPR006680">
    <property type="entry name" value="Amidohydro-rel"/>
</dbReference>
<evidence type="ECO:0000256" key="2">
    <source>
        <dbReference type="ARBA" id="ARBA00022723"/>
    </source>
</evidence>
<dbReference type="InterPro" id="IPR032466">
    <property type="entry name" value="Metal_Hydrolase"/>
</dbReference>